<dbReference type="Proteomes" id="UP001351900">
    <property type="component" value="Unassembled WGS sequence"/>
</dbReference>
<dbReference type="EMBL" id="JAZHOV010000001">
    <property type="protein sequence ID" value="MEF2253882.1"/>
    <property type="molecule type" value="Genomic_DNA"/>
</dbReference>
<accession>A0ABU7V2I7</accession>
<dbReference type="PANTHER" id="PTHR11280">
    <property type="entry name" value="GLUCOSAMINE-6-PHOSPHATE ISOMERASE"/>
    <property type="match status" value="1"/>
</dbReference>
<gene>
    <name evidence="4" type="ORF">V2V91_01865</name>
</gene>
<organism evidence="4 5">
    <name type="scientific">Microbacterium schleiferi</name>
    <dbReference type="NCBI Taxonomy" id="69362"/>
    <lineage>
        <taxon>Bacteria</taxon>
        <taxon>Bacillati</taxon>
        <taxon>Actinomycetota</taxon>
        <taxon>Actinomycetes</taxon>
        <taxon>Micrococcales</taxon>
        <taxon>Microbacteriaceae</taxon>
        <taxon>Microbacterium</taxon>
    </lineage>
</organism>
<evidence type="ECO:0000259" key="3">
    <source>
        <dbReference type="Pfam" id="PF01182"/>
    </source>
</evidence>
<dbReference type="InterPro" id="IPR006148">
    <property type="entry name" value="Glc/Gal-6P_isomerase"/>
</dbReference>
<keyword evidence="5" id="KW-1185">Reference proteome</keyword>
<dbReference type="Gene3D" id="3.40.50.1360">
    <property type="match status" value="1"/>
</dbReference>
<dbReference type="CDD" id="cd01399">
    <property type="entry name" value="GlcN6P_deaminase"/>
    <property type="match status" value="1"/>
</dbReference>
<name>A0ABU7V2I7_9MICO</name>
<dbReference type="RefSeq" id="WP_331790565.1">
    <property type="nucleotide sequence ID" value="NZ_BAAAUO010000003.1"/>
</dbReference>
<dbReference type="InterPro" id="IPR018321">
    <property type="entry name" value="Glucosamine6P_isomerase_CS"/>
</dbReference>
<dbReference type="InterPro" id="IPR037171">
    <property type="entry name" value="NagB/RpiA_transferase-like"/>
</dbReference>
<dbReference type="PANTHER" id="PTHR11280:SF5">
    <property type="entry name" value="GLUCOSAMINE-6-PHOSPHATE ISOMERASE"/>
    <property type="match status" value="1"/>
</dbReference>
<reference evidence="4 5" key="1">
    <citation type="submission" date="2024-01" db="EMBL/GenBank/DDBJ databases">
        <title>the genome sequence of strain Microbacterium schleiferi NBRC 15075.</title>
        <authorList>
            <person name="Ding Y."/>
            <person name="Zhang G."/>
        </authorList>
    </citation>
    <scope>NUCLEOTIDE SEQUENCE [LARGE SCALE GENOMIC DNA]</scope>
    <source>
        <strain evidence="4 5">NBRC 15075</strain>
    </source>
</reference>
<keyword evidence="1" id="KW-0378">Hydrolase</keyword>
<feature type="domain" description="Glucosamine/galactosamine-6-phosphate isomerase" evidence="3">
    <location>
        <begin position="14"/>
        <end position="223"/>
    </location>
</feature>
<evidence type="ECO:0000313" key="4">
    <source>
        <dbReference type="EMBL" id="MEF2253882.1"/>
    </source>
</evidence>
<dbReference type="InterPro" id="IPR004547">
    <property type="entry name" value="Glucosamine6P_isomerase"/>
</dbReference>
<proteinExistence type="predicted"/>
<keyword evidence="2" id="KW-0119">Carbohydrate metabolism</keyword>
<dbReference type="Pfam" id="PF01182">
    <property type="entry name" value="Glucosamine_iso"/>
    <property type="match status" value="1"/>
</dbReference>
<evidence type="ECO:0000256" key="1">
    <source>
        <dbReference type="ARBA" id="ARBA00022801"/>
    </source>
</evidence>
<protein>
    <submittedName>
        <fullName evidence="4">Glucosamine-6-phosphate deaminase</fullName>
    </submittedName>
</protein>
<dbReference type="NCBIfam" id="NF001684">
    <property type="entry name" value="PRK00443.1-4"/>
    <property type="match status" value="1"/>
</dbReference>
<dbReference type="PROSITE" id="PS01161">
    <property type="entry name" value="GLC_GALNAC_ISOMERASE"/>
    <property type="match status" value="1"/>
</dbReference>
<dbReference type="SUPFAM" id="SSF100950">
    <property type="entry name" value="NagB/RpiA/CoA transferase-like"/>
    <property type="match status" value="1"/>
</dbReference>
<sequence>MAEVVIVPSPQAGGQLVASEIARRIRATPDLVLGLATGSTPLPVYEALRPALAGVDLSAVRGFALDEYVGLDPAHPQSYRTVITREVVEPLGLDPARIRVPDGRLETIAYAGEVYEAAIMDAGGIALQILGIGTDGHIGFNEPGSSFASRTRVKTLTEQTRADNARFFASPDEVPMHCITQGLGTILEADHLVLLAFGRSKAAALAAAVEGPVSASVPGSAIQLHPHVTVVVDEDAAAELTRAEYYRYAYANKPAWQGL</sequence>
<evidence type="ECO:0000256" key="2">
    <source>
        <dbReference type="ARBA" id="ARBA00023277"/>
    </source>
</evidence>
<comment type="caution">
    <text evidence="4">The sequence shown here is derived from an EMBL/GenBank/DDBJ whole genome shotgun (WGS) entry which is preliminary data.</text>
</comment>
<evidence type="ECO:0000313" key="5">
    <source>
        <dbReference type="Proteomes" id="UP001351900"/>
    </source>
</evidence>